<name>A0ACB8Q804_9AGAM</name>
<reference evidence="1" key="2">
    <citation type="journal article" date="2022" name="New Phytol.">
        <title>Evolutionary transition to the ectomycorrhizal habit in the genomes of a hyperdiverse lineage of mushroom-forming fungi.</title>
        <authorList>
            <person name="Looney B."/>
            <person name="Miyauchi S."/>
            <person name="Morin E."/>
            <person name="Drula E."/>
            <person name="Courty P.E."/>
            <person name="Kohler A."/>
            <person name="Kuo A."/>
            <person name="LaButti K."/>
            <person name="Pangilinan J."/>
            <person name="Lipzen A."/>
            <person name="Riley R."/>
            <person name="Andreopoulos W."/>
            <person name="He G."/>
            <person name="Johnson J."/>
            <person name="Nolan M."/>
            <person name="Tritt A."/>
            <person name="Barry K.W."/>
            <person name="Grigoriev I.V."/>
            <person name="Nagy L.G."/>
            <person name="Hibbett D."/>
            <person name="Henrissat B."/>
            <person name="Matheny P.B."/>
            <person name="Labbe J."/>
            <person name="Martin F.M."/>
        </authorList>
    </citation>
    <scope>NUCLEOTIDE SEQUENCE</scope>
    <source>
        <strain evidence="1">EC-137</strain>
    </source>
</reference>
<gene>
    <name evidence="1" type="ORF">K488DRAFT_90283</name>
</gene>
<organism evidence="1 2">
    <name type="scientific">Vararia minispora EC-137</name>
    <dbReference type="NCBI Taxonomy" id="1314806"/>
    <lineage>
        <taxon>Eukaryota</taxon>
        <taxon>Fungi</taxon>
        <taxon>Dikarya</taxon>
        <taxon>Basidiomycota</taxon>
        <taxon>Agaricomycotina</taxon>
        <taxon>Agaricomycetes</taxon>
        <taxon>Russulales</taxon>
        <taxon>Lachnocladiaceae</taxon>
        <taxon>Vararia</taxon>
    </lineage>
</organism>
<comment type="caution">
    <text evidence="1">The sequence shown here is derived from an EMBL/GenBank/DDBJ whole genome shotgun (WGS) entry which is preliminary data.</text>
</comment>
<dbReference type="EMBL" id="MU273816">
    <property type="protein sequence ID" value="KAI0027935.1"/>
    <property type="molecule type" value="Genomic_DNA"/>
</dbReference>
<reference evidence="1" key="1">
    <citation type="submission" date="2021-02" db="EMBL/GenBank/DDBJ databases">
        <authorList>
            <consortium name="DOE Joint Genome Institute"/>
            <person name="Ahrendt S."/>
            <person name="Looney B.P."/>
            <person name="Miyauchi S."/>
            <person name="Morin E."/>
            <person name="Drula E."/>
            <person name="Courty P.E."/>
            <person name="Chicoki N."/>
            <person name="Fauchery L."/>
            <person name="Kohler A."/>
            <person name="Kuo A."/>
            <person name="Labutti K."/>
            <person name="Pangilinan J."/>
            <person name="Lipzen A."/>
            <person name="Riley R."/>
            <person name="Andreopoulos W."/>
            <person name="He G."/>
            <person name="Johnson J."/>
            <person name="Barry K.W."/>
            <person name="Grigoriev I.V."/>
            <person name="Nagy L."/>
            <person name="Hibbett D."/>
            <person name="Henrissat B."/>
            <person name="Matheny P.B."/>
            <person name="Labbe J."/>
            <person name="Martin F."/>
        </authorList>
    </citation>
    <scope>NUCLEOTIDE SEQUENCE</scope>
    <source>
        <strain evidence="1">EC-137</strain>
    </source>
</reference>
<sequence>MDYDRKSAVSFYGDRRPSGDALSRDRARRDSSSSFFNPGTLPAGAQSPVAAPGYQPLNEPLHTPRSAKLEDEASASGAPVELVTVPALGPEWKASELRDMTSRGKREDKNEARLKFWREFKRNERGLFGRKWLSKRFVVWFCFGLCIAIGIVLAFTIPRVPAFLFNSDQPLQAASGWWNGSIPTQFSPSPANFSFPAIVDLQVNTGSNFLPLTFTHVDGIVYDLNSFRQVATGHLNKTTVPAKTFTTLQMPLNFTYSAVNNSDATWVSWHDACENKAIAVNGTRPGVQFRLIIQMGIAGLPGSHSTSTSVTNAPCPIELPMNAS</sequence>
<proteinExistence type="predicted"/>
<dbReference type="Proteomes" id="UP000814128">
    <property type="component" value="Unassembled WGS sequence"/>
</dbReference>
<accession>A0ACB8Q804</accession>
<evidence type="ECO:0000313" key="2">
    <source>
        <dbReference type="Proteomes" id="UP000814128"/>
    </source>
</evidence>
<protein>
    <submittedName>
        <fullName evidence="1">Uncharacterized protein</fullName>
    </submittedName>
</protein>
<evidence type="ECO:0000313" key="1">
    <source>
        <dbReference type="EMBL" id="KAI0027935.1"/>
    </source>
</evidence>
<keyword evidence="2" id="KW-1185">Reference proteome</keyword>